<dbReference type="Proteomes" id="UP000887013">
    <property type="component" value="Unassembled WGS sequence"/>
</dbReference>
<evidence type="ECO:0000313" key="1">
    <source>
        <dbReference type="EMBL" id="GFS55711.1"/>
    </source>
</evidence>
<keyword evidence="2" id="KW-1185">Reference proteome</keyword>
<sequence length="138" mass="15462">MPGHLHKSWVNHTGGIIVTSVNTGKQARNHQSESSTPPRFRIDTIRMPICTYSSDLHWQIGDGFHINRQTSKVHPTFILTVTQTKAHLDILNSIVLPTVATASRLSILILTNCSPTLTERPENWWYADMGVTCIKLSC</sequence>
<evidence type="ECO:0000313" key="2">
    <source>
        <dbReference type="Proteomes" id="UP000887013"/>
    </source>
</evidence>
<dbReference type="EMBL" id="BMAW01046482">
    <property type="protein sequence ID" value="GFS55711.1"/>
    <property type="molecule type" value="Genomic_DNA"/>
</dbReference>
<accession>A0A8X6ISB2</accession>
<gene>
    <name evidence="1" type="ORF">NPIL_110591</name>
</gene>
<name>A0A8X6ISB2_NEPPI</name>
<organism evidence="1 2">
    <name type="scientific">Nephila pilipes</name>
    <name type="common">Giant wood spider</name>
    <name type="synonym">Nephila maculata</name>
    <dbReference type="NCBI Taxonomy" id="299642"/>
    <lineage>
        <taxon>Eukaryota</taxon>
        <taxon>Metazoa</taxon>
        <taxon>Ecdysozoa</taxon>
        <taxon>Arthropoda</taxon>
        <taxon>Chelicerata</taxon>
        <taxon>Arachnida</taxon>
        <taxon>Araneae</taxon>
        <taxon>Araneomorphae</taxon>
        <taxon>Entelegynae</taxon>
        <taxon>Araneoidea</taxon>
        <taxon>Nephilidae</taxon>
        <taxon>Nephila</taxon>
    </lineage>
</organism>
<comment type="caution">
    <text evidence="1">The sequence shown here is derived from an EMBL/GenBank/DDBJ whole genome shotgun (WGS) entry which is preliminary data.</text>
</comment>
<dbReference type="AlphaFoldDB" id="A0A8X6ISB2"/>
<protein>
    <submittedName>
        <fullName evidence="1">Uncharacterized protein</fullName>
    </submittedName>
</protein>
<reference evidence="1" key="1">
    <citation type="submission" date="2020-08" db="EMBL/GenBank/DDBJ databases">
        <title>Multicomponent nature underlies the extraordinary mechanical properties of spider dragline silk.</title>
        <authorList>
            <person name="Kono N."/>
            <person name="Nakamura H."/>
            <person name="Mori M."/>
            <person name="Yoshida Y."/>
            <person name="Ohtoshi R."/>
            <person name="Malay A.D."/>
            <person name="Moran D.A.P."/>
            <person name="Tomita M."/>
            <person name="Numata K."/>
            <person name="Arakawa K."/>
        </authorList>
    </citation>
    <scope>NUCLEOTIDE SEQUENCE</scope>
</reference>
<proteinExistence type="predicted"/>